<dbReference type="Gene3D" id="1.10.10.1150">
    <property type="entry name" value="Coenzyme PQQ synthesis protein D (PqqD)"/>
    <property type="match status" value="1"/>
</dbReference>
<keyword evidence="2" id="KW-1185">Reference proteome</keyword>
<accession>A0A9W6GN50</accession>
<organism evidence="1 2">
    <name type="scientific">Propionigenium maris DSM 9537</name>
    <dbReference type="NCBI Taxonomy" id="1123000"/>
    <lineage>
        <taxon>Bacteria</taxon>
        <taxon>Fusobacteriati</taxon>
        <taxon>Fusobacteriota</taxon>
        <taxon>Fusobacteriia</taxon>
        <taxon>Fusobacteriales</taxon>
        <taxon>Fusobacteriaceae</taxon>
        <taxon>Propionigenium</taxon>
    </lineage>
</organism>
<dbReference type="RefSeq" id="WP_281837794.1">
    <property type="nucleotide sequence ID" value="NZ_BSDY01000035.1"/>
</dbReference>
<evidence type="ECO:0008006" key="3">
    <source>
        <dbReference type="Google" id="ProtNLM"/>
    </source>
</evidence>
<name>A0A9W6GN50_9FUSO</name>
<dbReference type="AlphaFoldDB" id="A0A9W6GN50"/>
<sequence length="111" mass="13246">MSKEVNFLDMVPVRLHDNYREVDGVVHLIFTHDKLVEKFLRWMVKKGRTSTLELDKLGSNAWKAFDGQNTVYDIINLLLTMEDDTYESMEQRIIMFIRLLIKKKLIRLDEK</sequence>
<dbReference type="EMBL" id="BSDY01000035">
    <property type="protein sequence ID" value="GLI58119.1"/>
    <property type="molecule type" value="Genomic_DNA"/>
</dbReference>
<comment type="caution">
    <text evidence="1">The sequence shown here is derived from an EMBL/GenBank/DDBJ whole genome shotgun (WGS) entry which is preliminary data.</text>
</comment>
<evidence type="ECO:0000313" key="1">
    <source>
        <dbReference type="EMBL" id="GLI58119.1"/>
    </source>
</evidence>
<reference evidence="1" key="1">
    <citation type="submission" date="2022-12" db="EMBL/GenBank/DDBJ databases">
        <title>Reference genome sequencing for broad-spectrum identification of bacterial and archaeal isolates by mass spectrometry.</title>
        <authorList>
            <person name="Sekiguchi Y."/>
            <person name="Tourlousse D.M."/>
        </authorList>
    </citation>
    <scope>NUCLEOTIDE SEQUENCE</scope>
    <source>
        <strain evidence="1">10succ1</strain>
    </source>
</reference>
<dbReference type="InterPro" id="IPR041881">
    <property type="entry name" value="PqqD_sf"/>
</dbReference>
<gene>
    <name evidence="1" type="ORF">PM10SUCC1_36330</name>
</gene>
<proteinExistence type="predicted"/>
<protein>
    <recommendedName>
        <fullName evidence="3">Coenzyme PQQ synthesis protein D (PqqD)</fullName>
    </recommendedName>
</protein>
<evidence type="ECO:0000313" key="2">
    <source>
        <dbReference type="Proteomes" id="UP001144471"/>
    </source>
</evidence>
<dbReference type="Proteomes" id="UP001144471">
    <property type="component" value="Unassembled WGS sequence"/>
</dbReference>